<evidence type="ECO:0000313" key="2">
    <source>
        <dbReference type="EMBL" id="KFE67424.1"/>
    </source>
</evidence>
<gene>
    <name evidence="1" type="ORF">DB31_8690</name>
    <name evidence="2" type="ORF">DB31_8777</name>
</gene>
<name>A0A085WI24_9BACT</name>
<evidence type="ECO:0000313" key="3">
    <source>
        <dbReference type="Proteomes" id="UP000028725"/>
    </source>
</evidence>
<accession>A0A085WI24</accession>
<dbReference type="Proteomes" id="UP000028725">
    <property type="component" value="Unassembled WGS sequence"/>
</dbReference>
<reference evidence="1 3" key="1">
    <citation type="submission" date="2014-04" db="EMBL/GenBank/DDBJ databases">
        <title>Genome assembly of Hyalangium minutum DSM 14724.</title>
        <authorList>
            <person name="Sharma G."/>
            <person name="Subramanian S."/>
        </authorList>
    </citation>
    <scope>NUCLEOTIDE SEQUENCE [LARGE SCALE GENOMIC DNA]</scope>
    <source>
        <strain evidence="1 3">DSM 14724</strain>
    </source>
</reference>
<dbReference type="EMBL" id="JMCB01000008">
    <property type="protein sequence ID" value="KFE67337.1"/>
    <property type="molecule type" value="Genomic_DNA"/>
</dbReference>
<protein>
    <submittedName>
        <fullName evidence="1">Uncharacterized protein</fullName>
    </submittedName>
</protein>
<dbReference type="AlphaFoldDB" id="A0A085WI24"/>
<comment type="caution">
    <text evidence="1">The sequence shown here is derived from an EMBL/GenBank/DDBJ whole genome shotgun (WGS) entry which is preliminary data.</text>
</comment>
<sequence>MLLDIPREGRWLQRPSLHFEVAAPYRLRLTSGGQPLLWVCIDSYWDQCGFLRGTASAPWGLPPLRAAELREVTHEPGTDRWWEAWTWRLGRALTESLHPLLYAGRWCLRPVRAIDVRQASRYPISPMEWGFGEEIAPPHSLEGLSRFETFWTEDWATESVLSGAVLPLRAASPEDDGRVKSWRKHARDRTLPPALLLYVDLLAKWLVLDGHDRLQAALLEGVTPPLLGLWPVVERADPSRAVSQQGALIAAEFQLRAGETPQRIDQVNRMLVRNFAGPRRGTVTRAWPLRGGLEVWRAEVLAWRRWNTFPTAPQPWEWFVGTTS</sequence>
<proteinExistence type="predicted"/>
<dbReference type="PATRIC" id="fig|394096.3.peg.4727"/>
<dbReference type="STRING" id="394096.DB31_8690"/>
<evidence type="ECO:0000313" key="1">
    <source>
        <dbReference type="EMBL" id="KFE67337.1"/>
    </source>
</evidence>
<keyword evidence="3" id="KW-1185">Reference proteome</keyword>
<dbReference type="EMBL" id="JMCB01000008">
    <property type="protein sequence ID" value="KFE67424.1"/>
    <property type="molecule type" value="Genomic_DNA"/>
</dbReference>
<organism evidence="1 3">
    <name type="scientific">Hyalangium minutum</name>
    <dbReference type="NCBI Taxonomy" id="394096"/>
    <lineage>
        <taxon>Bacteria</taxon>
        <taxon>Pseudomonadati</taxon>
        <taxon>Myxococcota</taxon>
        <taxon>Myxococcia</taxon>
        <taxon>Myxococcales</taxon>
        <taxon>Cystobacterineae</taxon>
        <taxon>Archangiaceae</taxon>
        <taxon>Hyalangium</taxon>
    </lineage>
</organism>